<accession>A0ABC9VCM1</accession>
<protein>
    <recommendedName>
        <fullName evidence="3">DUF2164 domain-containing protein</fullName>
    </recommendedName>
</protein>
<sequence>MYIRLPKEIKDQIIYKIKDYFYNERSEEIGDLAAGSLLDFVLKEIGPYFYNQGVKDAKEVFEQKMMSLEEDIQSLERPIIPYNKN</sequence>
<dbReference type="RefSeq" id="WP_043905415.1">
    <property type="nucleotide sequence ID" value="NZ_CM002692.1"/>
</dbReference>
<name>A0ABC9VCM1_9BACL</name>
<dbReference type="Proteomes" id="UP000023566">
    <property type="component" value="Chromosome"/>
</dbReference>
<keyword evidence="2" id="KW-1185">Reference proteome</keyword>
<gene>
    <name evidence="1" type="ORF">H839_12424</name>
</gene>
<dbReference type="InterPro" id="IPR018680">
    <property type="entry name" value="DUF2164"/>
</dbReference>
<dbReference type="Pfam" id="PF09932">
    <property type="entry name" value="DUF2164"/>
    <property type="match status" value="1"/>
</dbReference>
<dbReference type="AlphaFoldDB" id="A0ABC9VCM1"/>
<organism evidence="1 2">
    <name type="scientific">Parageobacillus genomosp. 1</name>
    <dbReference type="NCBI Taxonomy" id="1295642"/>
    <lineage>
        <taxon>Bacteria</taxon>
        <taxon>Bacillati</taxon>
        <taxon>Bacillota</taxon>
        <taxon>Bacilli</taxon>
        <taxon>Bacillales</taxon>
        <taxon>Anoxybacillaceae</taxon>
        <taxon>Parageobacillus</taxon>
    </lineage>
</organism>
<reference evidence="1 2" key="1">
    <citation type="journal article" date="2014" name="Appl. Microbiol. Biotechnol.">
        <title>Transformable facultative thermophile Geobacillus stearothermophilus NUB3621 as a host strain for metabolic engineering.</title>
        <authorList>
            <person name="Blanchard K."/>
            <person name="Robic S."/>
            <person name="Matsumura I."/>
        </authorList>
    </citation>
    <scope>NUCLEOTIDE SEQUENCE [LARGE SCALE GENOMIC DNA]</scope>
    <source>
        <strain evidence="1 2">NUB3621</strain>
    </source>
</reference>
<comment type="caution">
    <text evidence="1">The sequence shown here is derived from an EMBL/GenBank/DDBJ whole genome shotgun (WGS) entry which is preliminary data.</text>
</comment>
<evidence type="ECO:0008006" key="3">
    <source>
        <dbReference type="Google" id="ProtNLM"/>
    </source>
</evidence>
<evidence type="ECO:0000313" key="2">
    <source>
        <dbReference type="Proteomes" id="UP000023566"/>
    </source>
</evidence>
<evidence type="ECO:0000313" key="1">
    <source>
        <dbReference type="EMBL" id="EZP76080.1"/>
    </source>
</evidence>
<dbReference type="EMBL" id="AOTZ01000006">
    <property type="protein sequence ID" value="EZP76080.1"/>
    <property type="molecule type" value="Genomic_DNA"/>
</dbReference>
<proteinExistence type="predicted"/>